<feature type="domain" description="Thioredoxin" evidence="8">
    <location>
        <begin position="635"/>
        <end position="765"/>
    </location>
</feature>
<dbReference type="GO" id="GO:0005886">
    <property type="term" value="C:plasma membrane"/>
    <property type="evidence" value="ECO:0007669"/>
    <property type="project" value="UniProtKB-SubCell"/>
</dbReference>
<protein>
    <submittedName>
        <fullName evidence="9">DUF255 domain-containing protein</fullName>
    </submittedName>
</protein>
<comment type="subcellular location">
    <subcellularLocation>
        <location evidence="1">Cell membrane</location>
        <topology evidence="1">Multi-pass membrane protein</topology>
    </subcellularLocation>
</comment>
<dbReference type="InterPro" id="IPR003834">
    <property type="entry name" value="Cyt_c_assmbl_TM_dom"/>
</dbReference>
<evidence type="ECO:0000256" key="3">
    <source>
        <dbReference type="ARBA" id="ARBA00022692"/>
    </source>
</evidence>
<dbReference type="AlphaFoldDB" id="A0A395LZN0"/>
<keyword evidence="6 7" id="KW-0472">Membrane</keyword>
<dbReference type="InterPro" id="IPR028250">
    <property type="entry name" value="DsbDN"/>
</dbReference>
<evidence type="ECO:0000256" key="1">
    <source>
        <dbReference type="ARBA" id="ARBA00004651"/>
    </source>
</evidence>
<proteinExistence type="predicted"/>
<evidence type="ECO:0000313" key="10">
    <source>
        <dbReference type="Proteomes" id="UP000266389"/>
    </source>
</evidence>
<evidence type="ECO:0000256" key="7">
    <source>
        <dbReference type="SAM" id="Phobius"/>
    </source>
</evidence>
<dbReference type="Gene3D" id="3.40.30.10">
    <property type="entry name" value="Glutaredoxin"/>
    <property type="match status" value="1"/>
</dbReference>
<evidence type="ECO:0000313" key="9">
    <source>
        <dbReference type="EMBL" id="RFM23990.1"/>
    </source>
</evidence>
<keyword evidence="3 7" id="KW-0812">Transmembrane</keyword>
<keyword evidence="5 7" id="KW-1133">Transmembrane helix</keyword>
<feature type="transmembrane region" description="Helical" evidence="7">
    <location>
        <begin position="430"/>
        <end position="454"/>
    </location>
</feature>
<feature type="transmembrane region" description="Helical" evidence="7">
    <location>
        <begin position="397"/>
        <end position="418"/>
    </location>
</feature>
<feature type="transmembrane region" description="Helical" evidence="7">
    <location>
        <begin position="509"/>
        <end position="531"/>
    </location>
</feature>
<dbReference type="GO" id="GO:0017004">
    <property type="term" value="P:cytochrome complex assembly"/>
    <property type="evidence" value="ECO:0007669"/>
    <property type="project" value="UniProtKB-KW"/>
</dbReference>
<feature type="transmembrane region" description="Helical" evidence="7">
    <location>
        <begin position="350"/>
        <end position="376"/>
    </location>
</feature>
<feature type="transmembrane region" description="Helical" evidence="7">
    <location>
        <begin position="552"/>
        <end position="570"/>
    </location>
</feature>
<evidence type="ECO:0000256" key="4">
    <source>
        <dbReference type="ARBA" id="ARBA00022748"/>
    </source>
</evidence>
<dbReference type="InterPro" id="IPR036249">
    <property type="entry name" value="Thioredoxin-like_sf"/>
</dbReference>
<gene>
    <name evidence="9" type="ORF">D0433_07780</name>
</gene>
<feature type="transmembrane region" description="Helical" evidence="7">
    <location>
        <begin position="474"/>
        <end position="497"/>
    </location>
</feature>
<reference evidence="9 10" key="1">
    <citation type="journal article" date="2011" name="ISME J.">
        <title>Community ecology of hot spring cyanobacterial mats: predominant populations and their functional potential.</title>
        <authorList>
            <person name="Klatt C.G."/>
            <person name="Wood J.M."/>
            <person name="Rusch D.B."/>
            <person name="Bateson M.M."/>
            <person name="Hamamura N."/>
            <person name="Heidelberg J.F."/>
            <person name="Grossman A.R."/>
            <person name="Bhaya D."/>
            <person name="Cohan F.M."/>
            <person name="Kuhl M."/>
            <person name="Bryant D.A."/>
            <person name="Ward D.M."/>
        </authorList>
    </citation>
    <scope>NUCLEOTIDE SEQUENCE [LARGE SCALE GENOMIC DNA]</scope>
    <source>
        <strain evidence="9">OS</strain>
    </source>
</reference>
<dbReference type="InterPro" id="IPR013766">
    <property type="entry name" value="Thioredoxin_domain"/>
</dbReference>
<dbReference type="GO" id="GO:0045454">
    <property type="term" value="P:cell redox homeostasis"/>
    <property type="evidence" value="ECO:0007669"/>
    <property type="project" value="TreeGrafter"/>
</dbReference>
<evidence type="ECO:0000256" key="5">
    <source>
        <dbReference type="ARBA" id="ARBA00022989"/>
    </source>
</evidence>
<dbReference type="EMBL" id="PHFL01000049">
    <property type="protein sequence ID" value="RFM23990.1"/>
    <property type="molecule type" value="Genomic_DNA"/>
</dbReference>
<dbReference type="Proteomes" id="UP000266389">
    <property type="component" value="Unassembled WGS sequence"/>
</dbReference>
<dbReference type="InterPro" id="IPR035671">
    <property type="entry name" value="DsbD_gamma"/>
</dbReference>
<keyword evidence="2" id="KW-1003">Cell membrane</keyword>
<organism evidence="9 10">
    <name type="scientific">Candidatus Thermochlorobacter aerophilus</name>
    <dbReference type="NCBI Taxonomy" id="1868324"/>
    <lineage>
        <taxon>Bacteria</taxon>
        <taxon>Pseudomonadati</taxon>
        <taxon>Chlorobiota</taxon>
        <taxon>Chlorobiia</taxon>
        <taxon>Chlorobiales</taxon>
        <taxon>Candidatus Thermochlorobacteriaceae</taxon>
        <taxon>Candidatus Thermochlorobacter</taxon>
    </lineage>
</organism>
<comment type="caution">
    <text evidence="9">The sequence shown here is derived from an EMBL/GenBank/DDBJ whole genome shotgun (WGS) entry which is preliminary data.</text>
</comment>
<evidence type="ECO:0000259" key="8">
    <source>
        <dbReference type="PROSITE" id="PS51352"/>
    </source>
</evidence>
<dbReference type="GO" id="GO:0015035">
    <property type="term" value="F:protein-disulfide reductase activity"/>
    <property type="evidence" value="ECO:0007669"/>
    <property type="project" value="TreeGrafter"/>
</dbReference>
<sequence length="775" mass="85090">MLNFPFLLERCKDTLASDIAFYFSPDTNFIVNLTNKQLHRRILQAHSKHSACDMRPLLLLALLLFSAPSIYGQIVDGKALVLPSLHVGSRDLQKPLTVAIRFKIEKDWHLYWKNAGDAGFAPRVTWQLPAGFSVSELRFPTPHKITEGDLVAFGYTDELILLADLIPDATAPTPKDLTISAAINWLVCKESCVPGDTTLSLTLSRLQPEDLAAGRTLIARAQAAMPEPLSKSTLQLERTTFDGKTLSLFFSGPDAKHITDFFPETHDALLYRFGEFKIENGAVIMPVSVQGQLPKSLDIKGIVMLGEKGYELHATVASSATLSAPSSETSQGGLLRQAFKTQDEPVRLSIGIALLFAVIGGIILNIMPCVLPVLSLKVMGLVQNAGQSKSESLKHGLVFMLGVLVSFWVLAIVAIVLQQAGEQIGWGFQFQSPIFVLSMILVVFIFGLNLAGLFEFSTPNVPGQVSRTLMRTDLLGSFTNGVLATTLATPCTAPFLGSALGFAFSQPPYVIFIIFTAVGFGLALPYLILAAQPQWLKFVPKPGPWMNRFKQAMSFLLFATVIWLLSVFGAQLGTEGVIAALVLLLAVSVGFWLVGQFADYGVSRLRRVAVWATALFMMGLTYLIVFERQLQWREPKVLSATTSLMHQSSIPWQPFSLEAIEQAVQSGKTVFVDFTADWCFTCKITEKTVIETELVEKKIAELGIIPIKADWTNRNDDITQLLKKFGRSGVPLYVVFPAGRLHEPIVLPEVLTPELLIETFEKASQPPTAVRTSDS</sequence>
<keyword evidence="4" id="KW-0201">Cytochrome c-type biogenesis</keyword>
<dbReference type="Pfam" id="PF02683">
    <property type="entry name" value="DsbD_TM"/>
    <property type="match status" value="1"/>
</dbReference>
<evidence type="ECO:0000256" key="2">
    <source>
        <dbReference type="ARBA" id="ARBA00022475"/>
    </source>
</evidence>
<dbReference type="PANTHER" id="PTHR32234:SF3">
    <property type="entry name" value="SUPPRESSION OF COPPER SENSITIVITY PROTEIN"/>
    <property type="match status" value="1"/>
</dbReference>
<dbReference type="PANTHER" id="PTHR32234">
    <property type="entry name" value="THIOL:DISULFIDE INTERCHANGE PROTEIN DSBD"/>
    <property type="match status" value="1"/>
</dbReference>
<evidence type="ECO:0000256" key="6">
    <source>
        <dbReference type="ARBA" id="ARBA00023136"/>
    </source>
</evidence>
<dbReference type="Pfam" id="PF13899">
    <property type="entry name" value="Thioredoxin_7"/>
    <property type="match status" value="1"/>
</dbReference>
<dbReference type="PROSITE" id="PS51352">
    <property type="entry name" value="THIOREDOXIN_2"/>
    <property type="match status" value="1"/>
</dbReference>
<feature type="transmembrane region" description="Helical" evidence="7">
    <location>
        <begin position="576"/>
        <end position="595"/>
    </location>
</feature>
<dbReference type="CDD" id="cd02953">
    <property type="entry name" value="DsbDgamma"/>
    <property type="match status" value="1"/>
</dbReference>
<accession>A0A395LZN0</accession>
<feature type="transmembrane region" description="Helical" evidence="7">
    <location>
        <begin position="607"/>
        <end position="626"/>
    </location>
</feature>
<dbReference type="SUPFAM" id="SSF52833">
    <property type="entry name" value="Thioredoxin-like"/>
    <property type="match status" value="1"/>
</dbReference>
<name>A0A395LZN0_9BACT</name>
<dbReference type="Pfam" id="PF11412">
    <property type="entry name" value="DsbD_N"/>
    <property type="match status" value="1"/>
</dbReference>